<dbReference type="NCBIfam" id="TIGR01641">
    <property type="entry name" value="phageSPP1_gp7"/>
    <property type="match status" value="1"/>
</dbReference>
<organism evidence="2">
    <name type="scientific">Myoviridae sp. ctsip2</name>
    <dbReference type="NCBI Taxonomy" id="2826705"/>
    <lineage>
        <taxon>Viruses</taxon>
        <taxon>Duplodnaviria</taxon>
        <taxon>Heunggongvirae</taxon>
        <taxon>Uroviricota</taxon>
        <taxon>Caudoviricetes</taxon>
    </lineage>
</organism>
<dbReference type="InterPro" id="IPR006528">
    <property type="entry name" value="Phage_head_morphogenesis_dom"/>
</dbReference>
<protein>
    <submittedName>
        <fullName evidence="2">Minor capsid component</fullName>
    </submittedName>
</protein>
<proteinExistence type="predicted"/>
<dbReference type="EMBL" id="BK015070">
    <property type="protein sequence ID" value="DAD89810.1"/>
    <property type="molecule type" value="Genomic_DNA"/>
</dbReference>
<feature type="domain" description="Phage head morphogenesis" evidence="1">
    <location>
        <begin position="207"/>
        <end position="319"/>
    </location>
</feature>
<evidence type="ECO:0000313" key="2">
    <source>
        <dbReference type="EMBL" id="DAD89810.1"/>
    </source>
</evidence>
<sequence length="347" mass="39874">MCPTVIKDFKVKQAYSRLVQKALFSYLNEGIYKPMFDMLGVEPKKAVNSLDPVAQGLKEGSIYYADGAFRAKDKFSAAQSFLLKKWGAVYDSRQRIYKIDYNSIPMNIRVALADSEIQSRNAITQIDAFLREVQSNIPYIVESMVFNEEVVKILDDSGHEVEKNVKHLNVIVPELTDKQKIEIANSYTNNMQYYIKDFLEGRIPLMREKIADLVLKGYRTDTIQKMLEKEFGIMGRKAAFLAQNETTIMLAEYKRVTYQEMGFDKFIWRTIMDGRERLEHAELDGKIFRYDDPPIIGIADGKKVTGLPGTIWNCRCSAIPYRDDNLLIQSTYDKEGQQKVVEGDITT</sequence>
<reference evidence="2" key="1">
    <citation type="journal article" date="2021" name="Proc. Natl. Acad. Sci. U.S.A.">
        <title>A Catalog of Tens of Thousands of Viruses from Human Metagenomes Reveals Hidden Associations with Chronic Diseases.</title>
        <authorList>
            <person name="Tisza M.J."/>
            <person name="Buck C.B."/>
        </authorList>
    </citation>
    <scope>NUCLEOTIDE SEQUENCE</scope>
    <source>
        <strain evidence="2">Ctsip2</strain>
    </source>
</reference>
<name>A0A8S5N6B9_9CAUD</name>
<dbReference type="Pfam" id="PF04233">
    <property type="entry name" value="Phage_Mu_F"/>
    <property type="match status" value="1"/>
</dbReference>
<evidence type="ECO:0000259" key="1">
    <source>
        <dbReference type="Pfam" id="PF04233"/>
    </source>
</evidence>
<accession>A0A8S5N6B9</accession>